<feature type="transmembrane region" description="Helical" evidence="6">
    <location>
        <begin position="6"/>
        <end position="28"/>
    </location>
</feature>
<organism evidence="8 9">
    <name type="scientific">Hassallia byssoidea VB512170</name>
    <dbReference type="NCBI Taxonomy" id="1304833"/>
    <lineage>
        <taxon>Bacteria</taxon>
        <taxon>Bacillati</taxon>
        <taxon>Cyanobacteriota</taxon>
        <taxon>Cyanophyceae</taxon>
        <taxon>Nostocales</taxon>
        <taxon>Tolypothrichaceae</taxon>
        <taxon>Hassallia</taxon>
    </lineage>
</organism>
<dbReference type="Pfam" id="PF02690">
    <property type="entry name" value="Na_Pi_cotrans"/>
    <property type="match status" value="2"/>
</dbReference>
<sequence>MVNTDDPTIVLLLLFGGVMLLLYGVRLVTDAMQRALGARLRLVMMTLSQRLGAAFMAGVVATVLTQSSTATASVLVGLVSAQLVPLAAAVVMLLGAAVGSTLVVQLLAFHITDHALEMLGLGAAVALFTSRTTLRHVGRGIFSFGLVLVGLAMIDASSTPIAASPITKVILQALSSSPLVLVLTGTLLACAFVSSTATIGLVLVLAAGGALPLNAALAVTLGANVGTTIAPLLTALNRGSITGRRLAFIYVGTRLFGAVVALIALKELTALLHSVPLTPAAQVSLFHLGFNLFLAILFAPLVNQLAQLATRLLPEPTTIEKSGSRYLDSDALPMPAVALGQAMREILRMADVAVEMLQLSIHAFEDGGKDIPKHIAALDDQLDDIEAAIKRYLMRLSEDLMTPEQAKREIALLYISTDLEAIGDIIDKQLMRLARRQRRKQIAFTLEEWNDVATYHGETMSLLQKALAGLASQDAMIADEVLVRRSSLNQTKRELHLRHLHRLRSGSASSLDSSAIHLEMVNGISRVISHTCSIARAVQGEF</sequence>
<name>A0A846HEU2_9CYAN</name>
<dbReference type="Proteomes" id="UP000031549">
    <property type="component" value="Unassembled WGS sequence"/>
</dbReference>
<dbReference type="GO" id="GO:0044341">
    <property type="term" value="P:sodium-dependent phosphate transport"/>
    <property type="evidence" value="ECO:0007669"/>
    <property type="project" value="InterPro"/>
</dbReference>
<feature type="transmembrane region" description="Helical" evidence="6">
    <location>
        <begin position="140"/>
        <end position="158"/>
    </location>
</feature>
<keyword evidence="3 6" id="KW-0812">Transmembrane</keyword>
<comment type="subcellular location">
    <subcellularLocation>
        <location evidence="1">Cell membrane</location>
        <topology evidence="1">Multi-pass membrane protein</topology>
    </subcellularLocation>
</comment>
<feature type="transmembrane region" description="Helical" evidence="6">
    <location>
        <begin position="115"/>
        <end position="134"/>
    </location>
</feature>
<dbReference type="SUPFAM" id="SSF109755">
    <property type="entry name" value="PhoU-like"/>
    <property type="match status" value="1"/>
</dbReference>
<feature type="domain" description="PhoU" evidence="7">
    <location>
        <begin position="346"/>
        <end position="426"/>
    </location>
</feature>
<dbReference type="RefSeq" id="WP_039747566.1">
    <property type="nucleotide sequence ID" value="NZ_JTCM02000093.1"/>
</dbReference>
<evidence type="ECO:0000313" key="8">
    <source>
        <dbReference type="EMBL" id="NEU76077.1"/>
    </source>
</evidence>
<dbReference type="Gene3D" id="1.20.58.220">
    <property type="entry name" value="Phosphate transport system protein phou homolog 2, domain 2"/>
    <property type="match status" value="1"/>
</dbReference>
<evidence type="ECO:0000256" key="6">
    <source>
        <dbReference type="SAM" id="Phobius"/>
    </source>
</evidence>
<keyword evidence="9" id="KW-1185">Reference proteome</keyword>
<evidence type="ECO:0000256" key="4">
    <source>
        <dbReference type="ARBA" id="ARBA00022989"/>
    </source>
</evidence>
<feature type="transmembrane region" description="Helical" evidence="6">
    <location>
        <begin position="179"/>
        <end position="207"/>
    </location>
</feature>
<dbReference type="PANTHER" id="PTHR10010:SF46">
    <property type="entry name" value="SODIUM-DEPENDENT PHOSPHATE TRANSPORT PROTEIN 2B"/>
    <property type="match status" value="1"/>
</dbReference>
<feature type="transmembrane region" description="Helical" evidence="6">
    <location>
        <begin position="246"/>
        <end position="265"/>
    </location>
</feature>
<dbReference type="InterPro" id="IPR038078">
    <property type="entry name" value="PhoU-like_sf"/>
</dbReference>
<dbReference type="GO" id="GO:0005886">
    <property type="term" value="C:plasma membrane"/>
    <property type="evidence" value="ECO:0007669"/>
    <property type="project" value="UniProtKB-SubCell"/>
</dbReference>
<reference evidence="8 9" key="1">
    <citation type="journal article" date="2015" name="Genome Announc.">
        <title>Draft Genome Sequence of Cyanobacterium Hassallia byssoidea Strain VB512170, Isolated from Monuments in India.</title>
        <authorList>
            <person name="Singh D."/>
            <person name="Chandrababunaidu M.M."/>
            <person name="Panda A."/>
            <person name="Sen D."/>
            <person name="Bhattacharyya S."/>
            <person name="Adhikary S.P."/>
            <person name="Tripathy S."/>
        </authorList>
    </citation>
    <scope>NUCLEOTIDE SEQUENCE [LARGE SCALE GENOMIC DNA]</scope>
    <source>
        <strain evidence="8 9">VB512170</strain>
    </source>
</reference>
<dbReference type="GO" id="GO:0005436">
    <property type="term" value="F:sodium:phosphate symporter activity"/>
    <property type="evidence" value="ECO:0007669"/>
    <property type="project" value="InterPro"/>
</dbReference>
<feature type="transmembrane region" description="Helical" evidence="6">
    <location>
        <begin position="285"/>
        <end position="302"/>
    </location>
</feature>
<dbReference type="InterPro" id="IPR003841">
    <property type="entry name" value="Na/Pi_transpt"/>
</dbReference>
<comment type="caution">
    <text evidence="8">The sequence shown here is derived from an EMBL/GenBank/DDBJ whole genome shotgun (WGS) entry which is preliminary data.</text>
</comment>
<dbReference type="PANTHER" id="PTHR10010">
    <property type="entry name" value="SOLUTE CARRIER FAMILY 34 SODIUM PHOSPHATE , MEMBER 2-RELATED"/>
    <property type="match status" value="1"/>
</dbReference>
<feature type="transmembrane region" description="Helical" evidence="6">
    <location>
        <begin position="84"/>
        <end position="108"/>
    </location>
</feature>
<keyword evidence="2" id="KW-1003">Cell membrane</keyword>
<dbReference type="InterPro" id="IPR026022">
    <property type="entry name" value="PhoU_dom"/>
</dbReference>
<evidence type="ECO:0000313" key="9">
    <source>
        <dbReference type="Proteomes" id="UP000031549"/>
    </source>
</evidence>
<accession>A0A846HEU2</accession>
<evidence type="ECO:0000256" key="2">
    <source>
        <dbReference type="ARBA" id="ARBA00022475"/>
    </source>
</evidence>
<proteinExistence type="predicted"/>
<feature type="transmembrane region" description="Helical" evidence="6">
    <location>
        <begin position="213"/>
        <end position="234"/>
    </location>
</feature>
<dbReference type="AlphaFoldDB" id="A0A846HEU2"/>
<evidence type="ECO:0000256" key="1">
    <source>
        <dbReference type="ARBA" id="ARBA00004651"/>
    </source>
</evidence>
<evidence type="ECO:0000256" key="3">
    <source>
        <dbReference type="ARBA" id="ARBA00022692"/>
    </source>
</evidence>
<dbReference type="Pfam" id="PF01895">
    <property type="entry name" value="PhoU"/>
    <property type="match status" value="1"/>
</dbReference>
<dbReference type="EMBL" id="JTCM02000093">
    <property type="protein sequence ID" value="NEU76077.1"/>
    <property type="molecule type" value="Genomic_DNA"/>
</dbReference>
<dbReference type="NCBIfam" id="NF037997">
    <property type="entry name" value="Na_Pi_symport"/>
    <property type="match status" value="1"/>
</dbReference>
<gene>
    <name evidence="8" type="ORF">PI95_026880</name>
</gene>
<keyword evidence="5 6" id="KW-0472">Membrane</keyword>
<protein>
    <submittedName>
        <fullName evidence="8">Na/Pi cotransporter family protein</fullName>
    </submittedName>
</protein>
<evidence type="ECO:0000259" key="7">
    <source>
        <dbReference type="Pfam" id="PF01895"/>
    </source>
</evidence>
<evidence type="ECO:0000256" key="5">
    <source>
        <dbReference type="ARBA" id="ARBA00023136"/>
    </source>
</evidence>
<keyword evidence="4 6" id="KW-1133">Transmembrane helix</keyword>
<feature type="transmembrane region" description="Helical" evidence="6">
    <location>
        <begin position="40"/>
        <end position="64"/>
    </location>
</feature>